<proteinExistence type="predicted"/>
<dbReference type="GO" id="GO:0000981">
    <property type="term" value="F:DNA-binding transcription factor activity, RNA polymerase II-specific"/>
    <property type="evidence" value="ECO:0007669"/>
    <property type="project" value="TreeGrafter"/>
</dbReference>
<keyword evidence="6" id="KW-0539">Nucleus</keyword>
<dbReference type="GO" id="GO:0005634">
    <property type="term" value="C:nucleus"/>
    <property type="evidence" value="ECO:0007669"/>
    <property type="project" value="UniProtKB-SubCell"/>
</dbReference>
<keyword evidence="5" id="KW-0862">Zinc</keyword>
<protein>
    <recommendedName>
        <fullName evidence="8">C2H2-type domain-containing protein</fullName>
    </recommendedName>
</protein>
<dbReference type="PANTHER" id="PTHR24388">
    <property type="entry name" value="ZINC FINGER PROTEIN"/>
    <property type="match status" value="1"/>
</dbReference>
<keyword evidence="4 7" id="KW-0863">Zinc-finger</keyword>
<evidence type="ECO:0000313" key="10">
    <source>
        <dbReference type="Proteomes" id="UP001497497"/>
    </source>
</evidence>
<reference evidence="9 10" key="1">
    <citation type="submission" date="2024-04" db="EMBL/GenBank/DDBJ databases">
        <authorList>
            <consortium name="Genoscope - CEA"/>
            <person name="William W."/>
        </authorList>
    </citation>
    <scope>NUCLEOTIDE SEQUENCE [LARGE SCALE GENOMIC DNA]</scope>
</reference>
<organism evidence="9 10">
    <name type="scientific">Lymnaea stagnalis</name>
    <name type="common">Great pond snail</name>
    <name type="synonym">Helix stagnalis</name>
    <dbReference type="NCBI Taxonomy" id="6523"/>
    <lineage>
        <taxon>Eukaryota</taxon>
        <taxon>Metazoa</taxon>
        <taxon>Spiralia</taxon>
        <taxon>Lophotrochozoa</taxon>
        <taxon>Mollusca</taxon>
        <taxon>Gastropoda</taxon>
        <taxon>Heterobranchia</taxon>
        <taxon>Euthyneura</taxon>
        <taxon>Panpulmonata</taxon>
        <taxon>Hygrophila</taxon>
        <taxon>Lymnaeoidea</taxon>
        <taxon>Lymnaeidae</taxon>
        <taxon>Lymnaea</taxon>
    </lineage>
</organism>
<dbReference type="PROSITE" id="PS50157">
    <property type="entry name" value="ZINC_FINGER_C2H2_2"/>
    <property type="match status" value="3"/>
</dbReference>
<dbReference type="FunFam" id="3.30.160.60:FF:000744">
    <property type="entry name" value="zinc finger E-box-binding homeobox 1"/>
    <property type="match status" value="1"/>
</dbReference>
<dbReference type="SUPFAM" id="SSF57667">
    <property type="entry name" value="beta-beta-alpha zinc fingers"/>
    <property type="match status" value="1"/>
</dbReference>
<sequence>MCPLCCRLFTRSWLLKGHMRTHTGERPYLCSHPNCGKAFADRSNLRSHMLIHSVAARNYPCTKCGRSFSQKRYLHKHTIEVCRIAGEK</sequence>
<feature type="domain" description="C2H2-type" evidence="8">
    <location>
        <begin position="28"/>
        <end position="53"/>
    </location>
</feature>
<dbReference type="GO" id="GO:0000978">
    <property type="term" value="F:RNA polymerase II cis-regulatory region sequence-specific DNA binding"/>
    <property type="evidence" value="ECO:0007669"/>
    <property type="project" value="TreeGrafter"/>
</dbReference>
<feature type="domain" description="C2H2-type" evidence="8">
    <location>
        <begin position="59"/>
        <end position="88"/>
    </location>
</feature>
<dbReference type="FunFam" id="3.30.160.60:FF:000125">
    <property type="entry name" value="Putative zinc finger protein 143"/>
    <property type="match status" value="1"/>
</dbReference>
<keyword evidence="3" id="KW-0677">Repeat</keyword>
<dbReference type="AlphaFoldDB" id="A0AAV2HV18"/>
<dbReference type="EMBL" id="CAXITT010000232">
    <property type="protein sequence ID" value="CAL1536531.1"/>
    <property type="molecule type" value="Genomic_DNA"/>
</dbReference>
<feature type="domain" description="C2H2-type" evidence="8">
    <location>
        <begin position="1"/>
        <end position="27"/>
    </location>
</feature>
<keyword evidence="10" id="KW-1185">Reference proteome</keyword>
<evidence type="ECO:0000256" key="3">
    <source>
        <dbReference type="ARBA" id="ARBA00022737"/>
    </source>
</evidence>
<dbReference type="InterPro" id="IPR036236">
    <property type="entry name" value="Znf_C2H2_sf"/>
</dbReference>
<evidence type="ECO:0000256" key="5">
    <source>
        <dbReference type="ARBA" id="ARBA00022833"/>
    </source>
</evidence>
<dbReference type="GO" id="GO:0008270">
    <property type="term" value="F:zinc ion binding"/>
    <property type="evidence" value="ECO:0007669"/>
    <property type="project" value="UniProtKB-KW"/>
</dbReference>
<accession>A0AAV2HV18</accession>
<evidence type="ECO:0000256" key="1">
    <source>
        <dbReference type="ARBA" id="ARBA00004123"/>
    </source>
</evidence>
<evidence type="ECO:0000259" key="8">
    <source>
        <dbReference type="PROSITE" id="PS50157"/>
    </source>
</evidence>
<dbReference type="FunFam" id="3.30.160.60:FF:000100">
    <property type="entry name" value="Zinc finger 45-like"/>
    <property type="match status" value="1"/>
</dbReference>
<evidence type="ECO:0000313" key="9">
    <source>
        <dbReference type="EMBL" id="CAL1536531.1"/>
    </source>
</evidence>
<dbReference type="SMART" id="SM00355">
    <property type="entry name" value="ZnF_C2H2"/>
    <property type="match status" value="3"/>
</dbReference>
<dbReference type="PROSITE" id="PS00028">
    <property type="entry name" value="ZINC_FINGER_C2H2_1"/>
    <property type="match status" value="2"/>
</dbReference>
<dbReference type="InterPro" id="IPR050527">
    <property type="entry name" value="Snail/Krueppel_Znf"/>
</dbReference>
<evidence type="ECO:0000256" key="2">
    <source>
        <dbReference type="ARBA" id="ARBA00022723"/>
    </source>
</evidence>
<gene>
    <name evidence="9" type="ORF">GSLYS_00010444001</name>
</gene>
<evidence type="ECO:0000256" key="7">
    <source>
        <dbReference type="PROSITE-ProRule" id="PRU00042"/>
    </source>
</evidence>
<dbReference type="Gene3D" id="3.30.160.60">
    <property type="entry name" value="Classic Zinc Finger"/>
    <property type="match status" value="3"/>
</dbReference>
<dbReference type="PANTHER" id="PTHR24388:SF54">
    <property type="entry name" value="PROTEIN ESCARGOT"/>
    <property type="match status" value="1"/>
</dbReference>
<dbReference type="Pfam" id="PF00096">
    <property type="entry name" value="zf-C2H2"/>
    <property type="match status" value="2"/>
</dbReference>
<comment type="caution">
    <text evidence="9">The sequence shown here is derived from an EMBL/GenBank/DDBJ whole genome shotgun (WGS) entry which is preliminary data.</text>
</comment>
<dbReference type="Proteomes" id="UP001497497">
    <property type="component" value="Unassembled WGS sequence"/>
</dbReference>
<name>A0AAV2HV18_LYMST</name>
<dbReference type="InterPro" id="IPR013087">
    <property type="entry name" value="Znf_C2H2_type"/>
</dbReference>
<evidence type="ECO:0000256" key="4">
    <source>
        <dbReference type="ARBA" id="ARBA00022771"/>
    </source>
</evidence>
<evidence type="ECO:0000256" key="6">
    <source>
        <dbReference type="ARBA" id="ARBA00023242"/>
    </source>
</evidence>
<keyword evidence="2" id="KW-0479">Metal-binding</keyword>
<comment type="subcellular location">
    <subcellularLocation>
        <location evidence="1">Nucleus</location>
    </subcellularLocation>
</comment>